<evidence type="ECO:0000256" key="1">
    <source>
        <dbReference type="SAM" id="MobiDB-lite"/>
    </source>
</evidence>
<dbReference type="Proteomes" id="UP001497516">
    <property type="component" value="Chromosome 3"/>
</dbReference>
<keyword evidence="3" id="KW-1185">Reference proteome</keyword>
<sequence length="100" mass="11671">MGDAAEAAALNLSPSRVSDVADGFSTPKGPEHRIPEPTECPWAPKPQRRPREISVRRTFRVVMRNVLLIRATYRRPPRRTYWQFILISLRRRYVLLEDDV</sequence>
<accession>A0AAV2DQ79</accession>
<evidence type="ECO:0000313" key="3">
    <source>
        <dbReference type="Proteomes" id="UP001497516"/>
    </source>
</evidence>
<organism evidence="2 3">
    <name type="scientific">Linum trigynum</name>
    <dbReference type="NCBI Taxonomy" id="586398"/>
    <lineage>
        <taxon>Eukaryota</taxon>
        <taxon>Viridiplantae</taxon>
        <taxon>Streptophyta</taxon>
        <taxon>Embryophyta</taxon>
        <taxon>Tracheophyta</taxon>
        <taxon>Spermatophyta</taxon>
        <taxon>Magnoliopsida</taxon>
        <taxon>eudicotyledons</taxon>
        <taxon>Gunneridae</taxon>
        <taxon>Pentapetalae</taxon>
        <taxon>rosids</taxon>
        <taxon>fabids</taxon>
        <taxon>Malpighiales</taxon>
        <taxon>Linaceae</taxon>
        <taxon>Linum</taxon>
    </lineage>
</organism>
<dbReference type="AlphaFoldDB" id="A0AAV2DQ79"/>
<feature type="region of interest" description="Disordered" evidence="1">
    <location>
        <begin position="17"/>
        <end position="49"/>
    </location>
</feature>
<protein>
    <submittedName>
        <fullName evidence="2">Uncharacterized protein</fullName>
    </submittedName>
</protein>
<proteinExistence type="predicted"/>
<evidence type="ECO:0000313" key="2">
    <source>
        <dbReference type="EMBL" id="CAL1375683.1"/>
    </source>
</evidence>
<dbReference type="EMBL" id="OZ034816">
    <property type="protein sequence ID" value="CAL1375683.1"/>
    <property type="molecule type" value="Genomic_DNA"/>
</dbReference>
<reference evidence="2 3" key="1">
    <citation type="submission" date="2024-04" db="EMBL/GenBank/DDBJ databases">
        <authorList>
            <person name="Fracassetti M."/>
        </authorList>
    </citation>
    <scope>NUCLEOTIDE SEQUENCE [LARGE SCALE GENOMIC DNA]</scope>
</reference>
<name>A0AAV2DQ79_9ROSI</name>
<gene>
    <name evidence="2" type="ORF">LTRI10_LOCUS17465</name>
</gene>